<feature type="region of interest" description="Disordered" evidence="1">
    <location>
        <begin position="47"/>
        <end position="85"/>
    </location>
</feature>
<evidence type="ECO:0000256" key="1">
    <source>
        <dbReference type="SAM" id="MobiDB-lite"/>
    </source>
</evidence>
<dbReference type="Proteomes" id="UP000044602">
    <property type="component" value="Unassembled WGS sequence"/>
</dbReference>
<proteinExistence type="predicted"/>
<feature type="non-terminal residue" evidence="2">
    <location>
        <position position="1"/>
    </location>
</feature>
<sequence>AADGEIRQGHLRLPHDDCRAQEVGEGVQEGRLRPVLLPLRGRPLLRRREPRDDLRQEDVPEGVDQVHSSAGHARRYRPEARNLGR</sequence>
<accession>A0A0G4N0I7</accession>
<feature type="non-terminal residue" evidence="2">
    <location>
        <position position="85"/>
    </location>
</feature>
<name>A0A0G4N0I7_VERLO</name>
<keyword evidence="3" id="KW-1185">Reference proteome</keyword>
<dbReference type="EMBL" id="CVQH01025981">
    <property type="protein sequence ID" value="CRK39864.1"/>
    <property type="molecule type" value="Genomic_DNA"/>
</dbReference>
<feature type="compositionally biased region" description="Basic and acidic residues" evidence="1">
    <location>
        <begin position="76"/>
        <end position="85"/>
    </location>
</feature>
<evidence type="ECO:0000313" key="2">
    <source>
        <dbReference type="EMBL" id="CRK39864.1"/>
    </source>
</evidence>
<evidence type="ECO:0000313" key="3">
    <source>
        <dbReference type="Proteomes" id="UP000044602"/>
    </source>
</evidence>
<feature type="compositionally biased region" description="Basic and acidic residues" evidence="1">
    <location>
        <begin position="47"/>
        <end position="58"/>
    </location>
</feature>
<protein>
    <submittedName>
        <fullName evidence="2">Uncharacterized protein</fullName>
    </submittedName>
</protein>
<dbReference type="AlphaFoldDB" id="A0A0G4N0I7"/>
<organism evidence="2 3">
    <name type="scientific">Verticillium longisporum</name>
    <name type="common">Verticillium dahliae var. longisporum</name>
    <dbReference type="NCBI Taxonomy" id="100787"/>
    <lineage>
        <taxon>Eukaryota</taxon>
        <taxon>Fungi</taxon>
        <taxon>Dikarya</taxon>
        <taxon>Ascomycota</taxon>
        <taxon>Pezizomycotina</taxon>
        <taxon>Sordariomycetes</taxon>
        <taxon>Hypocreomycetidae</taxon>
        <taxon>Glomerellales</taxon>
        <taxon>Plectosphaerellaceae</taxon>
        <taxon>Verticillium</taxon>
    </lineage>
</organism>
<reference evidence="2 3" key="1">
    <citation type="submission" date="2015-05" db="EMBL/GenBank/DDBJ databases">
        <authorList>
            <person name="Wang D.B."/>
            <person name="Wang M."/>
        </authorList>
    </citation>
    <scope>NUCLEOTIDE SEQUENCE [LARGE SCALE GENOMIC DNA]</scope>
    <source>
        <strain evidence="2">VL1</strain>
    </source>
</reference>
<gene>
    <name evidence="2" type="ORF">BN1708_020635</name>
</gene>